<dbReference type="Proteomes" id="UP000290189">
    <property type="component" value="Unassembled WGS sequence"/>
</dbReference>
<keyword evidence="4 11" id="KW-0812">Transmembrane</keyword>
<comment type="similarity">
    <text evidence="2">Belongs to the USE1 family.</text>
</comment>
<accession>A0A3P3Y9X5</accession>
<feature type="compositionally biased region" description="Basic residues" evidence="10">
    <location>
        <begin position="180"/>
        <end position="192"/>
    </location>
</feature>
<keyword evidence="6" id="KW-0931">ER-Golgi transport</keyword>
<evidence type="ECO:0000256" key="9">
    <source>
        <dbReference type="ARBA" id="ARBA00023136"/>
    </source>
</evidence>
<organism evidence="12 13">
    <name type="scientific">Plasmodiophora brassicae</name>
    <name type="common">Clubroot disease agent</name>
    <dbReference type="NCBI Taxonomy" id="37360"/>
    <lineage>
        <taxon>Eukaryota</taxon>
        <taxon>Sar</taxon>
        <taxon>Rhizaria</taxon>
        <taxon>Endomyxa</taxon>
        <taxon>Phytomyxea</taxon>
        <taxon>Plasmodiophorida</taxon>
        <taxon>Plasmodiophoridae</taxon>
        <taxon>Plasmodiophora</taxon>
    </lineage>
</organism>
<keyword evidence="7" id="KW-0653">Protein transport</keyword>
<evidence type="ECO:0000256" key="10">
    <source>
        <dbReference type="SAM" id="MobiDB-lite"/>
    </source>
</evidence>
<geneLocation type="mitochondrion" evidence="12"/>
<dbReference type="AlphaFoldDB" id="A0A3P3Y9X5"/>
<reference evidence="12 13" key="1">
    <citation type="submission" date="2018-03" db="EMBL/GenBank/DDBJ databases">
        <authorList>
            <person name="Fogelqvist J."/>
        </authorList>
    </citation>
    <scope>NUCLEOTIDE SEQUENCE [LARGE SCALE GENOMIC DNA]</scope>
</reference>
<name>A0A3P3Y9X5_PLABS</name>
<keyword evidence="12" id="KW-0496">Mitochondrion</keyword>
<feature type="region of interest" description="Disordered" evidence="10">
    <location>
        <begin position="126"/>
        <end position="209"/>
    </location>
</feature>
<dbReference type="GO" id="GO:0031201">
    <property type="term" value="C:SNARE complex"/>
    <property type="evidence" value="ECO:0007669"/>
    <property type="project" value="TreeGrafter"/>
</dbReference>
<dbReference type="PANTHER" id="PTHR13050:SF7">
    <property type="entry name" value="VESICLE TRANSPORT PROTEIN USE1"/>
    <property type="match status" value="1"/>
</dbReference>
<feature type="transmembrane region" description="Helical" evidence="11">
    <location>
        <begin position="275"/>
        <end position="295"/>
    </location>
</feature>
<dbReference type="EMBL" id="OVEO01000006">
    <property type="protein sequence ID" value="SPQ96967.1"/>
    <property type="molecule type" value="Genomic_DNA"/>
</dbReference>
<dbReference type="Pfam" id="PF09753">
    <property type="entry name" value="Use1"/>
    <property type="match status" value="1"/>
</dbReference>
<keyword evidence="3" id="KW-0813">Transport</keyword>
<dbReference type="GO" id="GO:0005484">
    <property type="term" value="F:SNAP receptor activity"/>
    <property type="evidence" value="ECO:0007669"/>
    <property type="project" value="TreeGrafter"/>
</dbReference>
<evidence type="ECO:0000313" key="13">
    <source>
        <dbReference type="Proteomes" id="UP000290189"/>
    </source>
</evidence>
<dbReference type="GO" id="GO:0006890">
    <property type="term" value="P:retrograde vesicle-mediated transport, Golgi to endoplasmic reticulum"/>
    <property type="evidence" value="ECO:0007669"/>
    <property type="project" value="TreeGrafter"/>
</dbReference>
<evidence type="ECO:0000256" key="7">
    <source>
        <dbReference type="ARBA" id="ARBA00022927"/>
    </source>
</evidence>
<keyword evidence="8 11" id="KW-1133">Transmembrane helix</keyword>
<dbReference type="GO" id="GO:0005789">
    <property type="term" value="C:endoplasmic reticulum membrane"/>
    <property type="evidence" value="ECO:0007669"/>
    <property type="project" value="UniProtKB-SubCell"/>
</dbReference>
<feature type="compositionally biased region" description="Acidic residues" evidence="10">
    <location>
        <begin position="141"/>
        <end position="152"/>
    </location>
</feature>
<evidence type="ECO:0000313" key="12">
    <source>
        <dbReference type="EMBL" id="SPQ96967.1"/>
    </source>
</evidence>
<dbReference type="InterPro" id="IPR019150">
    <property type="entry name" value="Vesicle_transport_protein_Use1"/>
</dbReference>
<gene>
    <name evidence="12" type="ORF">PLBR_LOCUS4182</name>
</gene>
<keyword evidence="5" id="KW-0256">Endoplasmic reticulum</keyword>
<dbReference type="GO" id="GO:0015031">
    <property type="term" value="P:protein transport"/>
    <property type="evidence" value="ECO:0007669"/>
    <property type="project" value="UniProtKB-KW"/>
</dbReference>
<evidence type="ECO:0000256" key="6">
    <source>
        <dbReference type="ARBA" id="ARBA00022892"/>
    </source>
</evidence>
<evidence type="ECO:0000256" key="11">
    <source>
        <dbReference type="SAM" id="Phobius"/>
    </source>
</evidence>
<evidence type="ECO:0000256" key="2">
    <source>
        <dbReference type="ARBA" id="ARBA00007891"/>
    </source>
</evidence>
<feature type="compositionally biased region" description="Low complexity" evidence="10">
    <location>
        <begin position="170"/>
        <end position="179"/>
    </location>
</feature>
<comment type="subcellular location">
    <subcellularLocation>
        <location evidence="1">Endoplasmic reticulum membrane</location>
        <topology evidence="1">Single-pass type IV membrane protein</topology>
    </subcellularLocation>
</comment>
<protein>
    <submittedName>
        <fullName evidence="12">Uncharacterized protein</fullName>
    </submittedName>
</protein>
<evidence type="ECO:0000256" key="8">
    <source>
        <dbReference type="ARBA" id="ARBA00022989"/>
    </source>
</evidence>
<feature type="compositionally biased region" description="Polar residues" evidence="10">
    <location>
        <begin position="160"/>
        <end position="169"/>
    </location>
</feature>
<evidence type="ECO:0000256" key="5">
    <source>
        <dbReference type="ARBA" id="ARBA00022824"/>
    </source>
</evidence>
<evidence type="ECO:0000256" key="3">
    <source>
        <dbReference type="ARBA" id="ARBA00022448"/>
    </source>
</evidence>
<dbReference type="PANTHER" id="PTHR13050">
    <property type="entry name" value="USE1-LIKE PROTEIN"/>
    <property type="match status" value="1"/>
</dbReference>
<keyword evidence="9 11" id="KW-0472">Membrane</keyword>
<evidence type="ECO:0000256" key="4">
    <source>
        <dbReference type="ARBA" id="ARBA00022692"/>
    </source>
</evidence>
<sequence>MADPLHVVCVNFIRLLDRCYAAVVDERPARQDLPLEKYLSVLQEQLETLEREQARHRPLPRRVDLEEGRRRVAFIAQVLRMRSSAPTLPPASAKHAAGTAEMQACVRHHSRVLQERRDELMTAAKPFAMQPERAQAPAAGSDDETENDDSDTVNDVGSDAESSVSSEDTSALMSPAAAAKRAKSSPRLRRRATGSTQADAQMERDKHEQLGGKLVDLSEQLKTRVAMIAEHLAMDNQMVSDLDEAASGAVADVDRQHKTLVAHMRDASRCVCGTYFLLVFVAVSFVFTYMILKLFPKVTY</sequence>
<proteinExistence type="inferred from homology"/>
<evidence type="ECO:0000256" key="1">
    <source>
        <dbReference type="ARBA" id="ARBA00004163"/>
    </source>
</evidence>